<dbReference type="AlphaFoldDB" id="A0A9D2F6I3"/>
<comment type="caution">
    <text evidence="1">The sequence shown here is derived from an EMBL/GenBank/DDBJ whole genome shotgun (WGS) entry which is preliminary data.</text>
</comment>
<dbReference type="GO" id="GO:0006310">
    <property type="term" value="P:DNA recombination"/>
    <property type="evidence" value="ECO:0007669"/>
    <property type="project" value="InterPro"/>
</dbReference>
<gene>
    <name evidence="1" type="ORF">IAA20_03950</name>
</gene>
<proteinExistence type="predicted"/>
<evidence type="ECO:0000313" key="2">
    <source>
        <dbReference type="Proteomes" id="UP000824063"/>
    </source>
</evidence>
<dbReference type="InterPro" id="IPR036614">
    <property type="entry name" value="RusA-like_sf"/>
</dbReference>
<dbReference type="SUPFAM" id="SSF103084">
    <property type="entry name" value="Holliday junction resolvase RusA"/>
    <property type="match status" value="1"/>
</dbReference>
<dbReference type="GO" id="GO:0000287">
    <property type="term" value="F:magnesium ion binding"/>
    <property type="evidence" value="ECO:0007669"/>
    <property type="project" value="InterPro"/>
</dbReference>
<dbReference type="Pfam" id="PF05866">
    <property type="entry name" value="RusA"/>
    <property type="match status" value="1"/>
</dbReference>
<evidence type="ECO:0000313" key="1">
    <source>
        <dbReference type="EMBL" id="HIZ53079.1"/>
    </source>
</evidence>
<dbReference type="EMBL" id="DXBN01000095">
    <property type="protein sequence ID" value="HIZ53079.1"/>
    <property type="molecule type" value="Genomic_DNA"/>
</dbReference>
<accession>A0A9D2F6I3</accession>
<reference evidence="1" key="1">
    <citation type="journal article" date="2021" name="PeerJ">
        <title>Extensive microbial diversity within the chicken gut microbiome revealed by metagenomics and culture.</title>
        <authorList>
            <person name="Gilroy R."/>
            <person name="Ravi A."/>
            <person name="Getino M."/>
            <person name="Pursley I."/>
            <person name="Horton D.L."/>
            <person name="Alikhan N.F."/>
            <person name="Baker D."/>
            <person name="Gharbi K."/>
            <person name="Hall N."/>
            <person name="Watson M."/>
            <person name="Adriaenssens E.M."/>
            <person name="Foster-Nyarko E."/>
            <person name="Jarju S."/>
            <person name="Secka A."/>
            <person name="Antonio M."/>
            <person name="Oren A."/>
            <person name="Chaudhuri R.R."/>
            <person name="La Ragione R."/>
            <person name="Hildebrand F."/>
            <person name="Pallen M.J."/>
        </authorList>
    </citation>
    <scope>NUCLEOTIDE SEQUENCE</scope>
    <source>
        <strain evidence="1">CHK172-16539</strain>
    </source>
</reference>
<dbReference type="InterPro" id="IPR008822">
    <property type="entry name" value="Endonuclease_RusA-like"/>
</dbReference>
<sequence length="139" mass="16103">MKYTVPIAPMPQSRPRFTRQGGGRAYEKPEMTAYKKAVAYHVMAQKPKKIEKGAIWIETVFYIYPPKRILNVKKNQRMLEKEIMCVDKKPDLDNYFKAVTDAINGILYKDDGQIGAMVCRKVYSLDPRTEINVERLEVS</sequence>
<reference evidence="1" key="2">
    <citation type="submission" date="2021-04" db="EMBL/GenBank/DDBJ databases">
        <authorList>
            <person name="Gilroy R."/>
        </authorList>
    </citation>
    <scope>NUCLEOTIDE SEQUENCE</scope>
    <source>
        <strain evidence="1">CHK172-16539</strain>
    </source>
</reference>
<dbReference type="GO" id="GO:0006281">
    <property type="term" value="P:DNA repair"/>
    <property type="evidence" value="ECO:0007669"/>
    <property type="project" value="InterPro"/>
</dbReference>
<organism evidence="1 2">
    <name type="scientific">Candidatus Enterococcus avicola</name>
    <dbReference type="NCBI Taxonomy" id="2838561"/>
    <lineage>
        <taxon>Bacteria</taxon>
        <taxon>Bacillati</taxon>
        <taxon>Bacillota</taxon>
        <taxon>Bacilli</taxon>
        <taxon>Lactobacillales</taxon>
        <taxon>Enterococcaceae</taxon>
        <taxon>Enterococcus</taxon>
    </lineage>
</organism>
<dbReference type="Gene3D" id="3.30.1330.70">
    <property type="entry name" value="Holliday junction resolvase RusA"/>
    <property type="match status" value="1"/>
</dbReference>
<dbReference type="Proteomes" id="UP000824063">
    <property type="component" value="Unassembled WGS sequence"/>
</dbReference>
<protein>
    <submittedName>
        <fullName evidence="1">RusA family crossover junction endodeoxyribonuclease</fullName>
    </submittedName>
</protein>
<name>A0A9D2F6I3_9ENTE</name>